<accession>A0A2D0JRY0</accession>
<sequence>MENQLDLRLPISVILPFTLFRHLEIVLKESKDTCEMFEHFNVDEFIGLLDGPENTQPFNRVIFNMSNGDEGT</sequence>
<name>A0A2D0JRY0_9GAMM</name>
<dbReference type="EMBL" id="NITZ01000007">
    <property type="protein sequence ID" value="PHM49055.1"/>
    <property type="molecule type" value="Genomic_DNA"/>
</dbReference>
<dbReference type="Proteomes" id="UP000221980">
    <property type="component" value="Unassembled WGS sequence"/>
</dbReference>
<evidence type="ECO:0000313" key="1">
    <source>
        <dbReference type="EMBL" id="PHM49055.1"/>
    </source>
</evidence>
<comment type="caution">
    <text evidence="1">The sequence shown here is derived from an EMBL/GenBank/DDBJ whole genome shotgun (WGS) entry which is preliminary data.</text>
</comment>
<reference evidence="1 2" key="1">
    <citation type="journal article" date="2017" name="Nat. Microbiol.">
        <title>Natural product diversity associated with the nematode symbionts Photorhabdus and Xenorhabdus.</title>
        <authorList>
            <person name="Tobias N.J."/>
            <person name="Wolff H."/>
            <person name="Djahanschiri B."/>
            <person name="Grundmann F."/>
            <person name="Kronenwerth M."/>
            <person name="Shi Y.M."/>
            <person name="Simonyi S."/>
            <person name="Grun P."/>
            <person name="Shapiro-Ilan D."/>
            <person name="Pidot S.J."/>
            <person name="Stinear T.P."/>
            <person name="Ebersberger I."/>
            <person name="Bode H.B."/>
        </authorList>
    </citation>
    <scope>NUCLEOTIDE SEQUENCE [LARGE SCALE GENOMIC DNA]</scope>
    <source>
        <strain evidence="1 2">DSM 17902</strain>
    </source>
</reference>
<gene>
    <name evidence="1" type="ORF">Xmir_01839</name>
</gene>
<proteinExistence type="predicted"/>
<dbReference type="AlphaFoldDB" id="A0A2D0JRY0"/>
<evidence type="ECO:0000313" key="2">
    <source>
        <dbReference type="Proteomes" id="UP000221980"/>
    </source>
</evidence>
<dbReference type="RefSeq" id="WP_099114085.1">
    <property type="nucleotide sequence ID" value="NZ_CAWNQI010000106.1"/>
</dbReference>
<organism evidence="1 2">
    <name type="scientific">Xenorhabdus miraniensis</name>
    <dbReference type="NCBI Taxonomy" id="351674"/>
    <lineage>
        <taxon>Bacteria</taxon>
        <taxon>Pseudomonadati</taxon>
        <taxon>Pseudomonadota</taxon>
        <taxon>Gammaproteobacteria</taxon>
        <taxon>Enterobacterales</taxon>
        <taxon>Morganellaceae</taxon>
        <taxon>Xenorhabdus</taxon>
    </lineage>
</organism>
<keyword evidence="2" id="KW-1185">Reference proteome</keyword>
<protein>
    <submittedName>
        <fullName evidence="1">Uncharacterized protein</fullName>
    </submittedName>
</protein>